<organism evidence="2">
    <name type="scientific">Acinetobacter lwoffii</name>
    <dbReference type="NCBI Taxonomy" id="28090"/>
    <lineage>
        <taxon>Bacteria</taxon>
        <taxon>Pseudomonadati</taxon>
        <taxon>Pseudomonadota</taxon>
        <taxon>Gammaproteobacteria</taxon>
        <taxon>Moraxellales</taxon>
        <taxon>Moraxellaceae</taxon>
        <taxon>Acinetobacter</taxon>
    </lineage>
</organism>
<feature type="signal peptide" evidence="1">
    <location>
        <begin position="1"/>
        <end position="19"/>
    </location>
</feature>
<geneLocation type="plasmid" evidence="2">
    <name>pALWED1.1</name>
</geneLocation>
<accession>A0A1P8KGP6</accession>
<keyword evidence="2" id="KW-0614">Plasmid</keyword>
<reference evidence="2" key="1">
    <citation type="journal article" date="2016" name="Biomed. Res. Int.">
        <title>Resistance of Permafrost and Modern Acinetobacter lwoffii Strains to Heavy Metals and Arsenic Revealed by Genome Analysis.</title>
        <authorList>
            <person name="Mindlin S."/>
            <person name="Petrenko A."/>
            <person name="Kurakov A."/>
            <person name="Beletsky A."/>
            <person name="Mardanov A."/>
            <person name="Petrova M."/>
        </authorList>
    </citation>
    <scope>NUCLEOTIDE SEQUENCE</scope>
    <source>
        <strain evidence="2">ED23-35</strain>
        <plasmid evidence="2">pALWED1.1</plasmid>
    </source>
</reference>
<dbReference type="RefSeq" id="WP_046127683.1">
    <property type="nucleotide sequence ID" value="NZ_CP082144.1"/>
</dbReference>
<evidence type="ECO:0000313" key="2">
    <source>
        <dbReference type="EMBL" id="APW48856.1"/>
    </source>
</evidence>
<protein>
    <recommendedName>
        <fullName evidence="3">Lipoprotein</fullName>
    </recommendedName>
</protein>
<evidence type="ECO:0008006" key="3">
    <source>
        <dbReference type="Google" id="ProtNLM"/>
    </source>
</evidence>
<proteinExistence type="predicted"/>
<keyword evidence="1" id="KW-0732">Signal</keyword>
<dbReference type="PROSITE" id="PS51257">
    <property type="entry name" value="PROKAR_LIPOPROTEIN"/>
    <property type="match status" value="1"/>
</dbReference>
<dbReference type="AlphaFoldDB" id="A0A1P8KGP6"/>
<dbReference type="EMBL" id="KX426227">
    <property type="protein sequence ID" value="APW48856.1"/>
    <property type="molecule type" value="Genomic_DNA"/>
</dbReference>
<sequence length="120" mass="14024">MKHYRIIAILIPLIFSGCAASHSDKELVDSYYNDQQKTIESDVDQLVNSYSAKVVTQYYPEPYFNPTKPIPHYYALKLDEIGIPYPKELVYDNADYNFYKEQAKFNANNNDVIETDHHDH</sequence>
<gene>
    <name evidence="2" type="ORF">BAA96_1p0151</name>
</gene>
<feature type="chain" id="PRO_5010169790" description="Lipoprotein" evidence="1">
    <location>
        <begin position="20"/>
        <end position="120"/>
    </location>
</feature>
<name>A0A1P8KGP6_ACILW</name>
<evidence type="ECO:0000256" key="1">
    <source>
        <dbReference type="SAM" id="SignalP"/>
    </source>
</evidence>